<feature type="domain" description="PHP" evidence="9">
    <location>
        <begin position="24"/>
        <end position="203"/>
    </location>
</feature>
<evidence type="ECO:0000259" key="9">
    <source>
        <dbReference type="Pfam" id="PF02811"/>
    </source>
</evidence>
<evidence type="ECO:0000256" key="8">
    <source>
        <dbReference type="RuleBase" id="RU366003"/>
    </source>
</evidence>
<keyword evidence="11" id="KW-1185">Reference proteome</keyword>
<dbReference type="NCBIfam" id="TIGR01856">
    <property type="entry name" value="hisJ_fam"/>
    <property type="match status" value="1"/>
</dbReference>
<keyword evidence="6 8" id="KW-0368">Histidine biosynthesis</keyword>
<evidence type="ECO:0000256" key="1">
    <source>
        <dbReference type="ARBA" id="ARBA00004970"/>
    </source>
</evidence>
<evidence type="ECO:0000313" key="10">
    <source>
        <dbReference type="EMBL" id="AUW93343.1"/>
    </source>
</evidence>
<dbReference type="CDD" id="cd12110">
    <property type="entry name" value="PHP_HisPPase_Hisj_like"/>
    <property type="match status" value="1"/>
</dbReference>
<keyword evidence="4 8" id="KW-0028">Amino-acid biosynthesis</keyword>
<dbReference type="Pfam" id="PF02811">
    <property type="entry name" value="PHP"/>
    <property type="match status" value="1"/>
</dbReference>
<evidence type="ECO:0000313" key="11">
    <source>
        <dbReference type="Proteomes" id="UP000325292"/>
    </source>
</evidence>
<organism evidence="10 11">
    <name type="scientific">Sulfobacillus thermotolerans</name>
    <dbReference type="NCBI Taxonomy" id="338644"/>
    <lineage>
        <taxon>Bacteria</taxon>
        <taxon>Bacillati</taxon>
        <taxon>Bacillota</taxon>
        <taxon>Clostridia</taxon>
        <taxon>Eubacteriales</taxon>
        <taxon>Clostridiales Family XVII. Incertae Sedis</taxon>
        <taxon>Sulfobacillus</taxon>
    </lineage>
</organism>
<dbReference type="InterPro" id="IPR010140">
    <property type="entry name" value="Histidinol_P_phosphatase_HisJ"/>
</dbReference>
<dbReference type="Proteomes" id="UP000325292">
    <property type="component" value="Chromosome"/>
</dbReference>
<protein>
    <recommendedName>
        <fullName evidence="3 8">Histidinol-phosphatase</fullName>
        <shortName evidence="8">HolPase</shortName>
        <ecNumber evidence="3 8">3.1.3.15</ecNumber>
    </recommendedName>
</protein>
<evidence type="ECO:0000256" key="2">
    <source>
        <dbReference type="ARBA" id="ARBA00009152"/>
    </source>
</evidence>
<accession>A0ABN5GXX8</accession>
<comment type="catalytic activity">
    <reaction evidence="7 8">
        <text>L-histidinol phosphate + H2O = L-histidinol + phosphate</text>
        <dbReference type="Rhea" id="RHEA:14465"/>
        <dbReference type="ChEBI" id="CHEBI:15377"/>
        <dbReference type="ChEBI" id="CHEBI:43474"/>
        <dbReference type="ChEBI" id="CHEBI:57699"/>
        <dbReference type="ChEBI" id="CHEBI:57980"/>
        <dbReference type="EC" id="3.1.3.15"/>
    </reaction>
</comment>
<reference evidence="10 11" key="1">
    <citation type="journal article" date="2019" name="Sci. Rep.">
        <title>Sulfobacillus thermotolerans: new insights into resistance and metabolic capacities of acidophilic chemolithotrophs.</title>
        <authorList>
            <person name="Panyushkina A.E."/>
            <person name="Babenko V.V."/>
            <person name="Nikitina A.S."/>
            <person name="Selezneva O.V."/>
            <person name="Tsaplina I.A."/>
            <person name="Letarova M.A."/>
            <person name="Kostryukova E.S."/>
            <person name="Letarov A.V."/>
        </authorList>
    </citation>
    <scope>NUCLEOTIDE SEQUENCE [LARGE SCALE GENOMIC DNA]</scope>
    <source>
        <strain evidence="10 11">Kr1</strain>
    </source>
</reference>
<dbReference type="PANTHER" id="PTHR21039">
    <property type="entry name" value="HISTIDINOL PHOSPHATASE-RELATED"/>
    <property type="match status" value="1"/>
</dbReference>
<name>A0ABN5GXX8_9FIRM</name>
<sequence length="273" mass="31085">MWFDHHVHMEHGPYSPLEYPIAWLEEFLAVGEGRGVSGIGIVEHAYRFTEAQGLLPGEWSRQRCRYPLAGYTAFLDVVRPSYPIAVGLEMDYVPENENGIRTFLSRYPWDFVLGSIHFIGDFGLDVSEMKEQYFHQPVEEIWTQYYAYSMKAAQSGLFQAITHPDLPKIYGFQKPPESFLLGLYREFVEVLADMGVALEINTAGLRRPVKEIYPHPALLAEANRAHVPITFASDAHEPENVGLYFPQARVLAREAGYDTVVFFGPRGMEHIAL</sequence>
<gene>
    <name evidence="10" type="ORF">BXT84_04720</name>
</gene>
<dbReference type="SUPFAM" id="SSF89550">
    <property type="entry name" value="PHP domain-like"/>
    <property type="match status" value="1"/>
</dbReference>
<dbReference type="InterPro" id="IPR016195">
    <property type="entry name" value="Pol/histidinol_Pase-like"/>
</dbReference>
<dbReference type="EC" id="3.1.3.15" evidence="3 8"/>
<dbReference type="InterPro" id="IPR004013">
    <property type="entry name" value="PHP_dom"/>
</dbReference>
<dbReference type="PANTHER" id="PTHR21039:SF0">
    <property type="entry name" value="HISTIDINOL-PHOSPHATASE"/>
    <property type="match status" value="1"/>
</dbReference>
<dbReference type="EMBL" id="CP019454">
    <property type="protein sequence ID" value="AUW93343.1"/>
    <property type="molecule type" value="Genomic_DNA"/>
</dbReference>
<comment type="similarity">
    <text evidence="2 8">Belongs to the PHP hydrolase family. HisK subfamily.</text>
</comment>
<dbReference type="Gene3D" id="3.20.20.140">
    <property type="entry name" value="Metal-dependent hydrolases"/>
    <property type="match status" value="1"/>
</dbReference>
<evidence type="ECO:0000256" key="3">
    <source>
        <dbReference type="ARBA" id="ARBA00013085"/>
    </source>
</evidence>
<comment type="pathway">
    <text evidence="1 8">Amino-acid biosynthesis; L-histidine biosynthesis; L-histidine from 5-phospho-alpha-D-ribose 1-diphosphate: step 8/9.</text>
</comment>
<evidence type="ECO:0000256" key="7">
    <source>
        <dbReference type="ARBA" id="ARBA00049158"/>
    </source>
</evidence>
<evidence type="ECO:0000256" key="4">
    <source>
        <dbReference type="ARBA" id="ARBA00022605"/>
    </source>
</evidence>
<dbReference type="NCBIfam" id="NF005596">
    <property type="entry name" value="PRK07328.1"/>
    <property type="match status" value="1"/>
</dbReference>
<evidence type="ECO:0000256" key="5">
    <source>
        <dbReference type="ARBA" id="ARBA00022801"/>
    </source>
</evidence>
<proteinExistence type="inferred from homology"/>
<keyword evidence="5 8" id="KW-0378">Hydrolase</keyword>
<evidence type="ECO:0000256" key="6">
    <source>
        <dbReference type="ARBA" id="ARBA00023102"/>
    </source>
</evidence>